<dbReference type="GeneID" id="25271026"/>
<dbReference type="PANTHER" id="PTHR43261">
    <property type="entry name" value="TRANSLATION ELONGATION FACTOR G-RELATED"/>
    <property type="match status" value="1"/>
</dbReference>
<dbReference type="OrthoDB" id="198619at2759"/>
<dbReference type="Gene3D" id="2.40.30.10">
    <property type="entry name" value="Translation factors"/>
    <property type="match status" value="1"/>
</dbReference>
<dbReference type="RefSeq" id="XP_013248026.1">
    <property type="nucleotide sequence ID" value="XM_013392572.1"/>
</dbReference>
<comment type="pathway">
    <text evidence="6">Protein biosynthesis; polypeptide chain elongation.</text>
</comment>
<keyword evidence="5 6" id="KW-0342">GTP-binding</keyword>
<dbReference type="SUPFAM" id="SSF54980">
    <property type="entry name" value="EF-G C-terminal domain-like"/>
    <property type="match status" value="2"/>
</dbReference>
<dbReference type="Pfam" id="PF03764">
    <property type="entry name" value="EFG_IV"/>
    <property type="match status" value="1"/>
</dbReference>
<keyword evidence="2 6" id="KW-0547">Nucleotide-binding</keyword>
<dbReference type="Pfam" id="PF00009">
    <property type="entry name" value="GTP_EFTU"/>
    <property type="match status" value="1"/>
</dbReference>
<dbReference type="GO" id="GO:0032790">
    <property type="term" value="P:ribosome disassembly"/>
    <property type="evidence" value="ECO:0007669"/>
    <property type="project" value="TreeGrafter"/>
</dbReference>
<evidence type="ECO:0000256" key="2">
    <source>
        <dbReference type="ARBA" id="ARBA00022741"/>
    </source>
</evidence>
<dbReference type="NCBIfam" id="NF009381">
    <property type="entry name" value="PRK12740.1-5"/>
    <property type="match status" value="1"/>
</dbReference>
<dbReference type="InterPro" id="IPR009022">
    <property type="entry name" value="EFG_III"/>
</dbReference>
<dbReference type="InterPro" id="IPR053905">
    <property type="entry name" value="EF-G-like_DII"/>
</dbReference>
<dbReference type="SUPFAM" id="SSF52540">
    <property type="entry name" value="P-loop containing nucleoside triphosphate hydrolases"/>
    <property type="match status" value="1"/>
</dbReference>
<dbReference type="Gene3D" id="3.30.230.10">
    <property type="match status" value="1"/>
</dbReference>
<comment type="similarity">
    <text evidence="1">Belongs to the TRAFAC class translation factor GTPase superfamily. Classic translation factor GTPase family. EF-G/EF-2 subfamily.</text>
</comment>
<dbReference type="Gene3D" id="3.30.70.240">
    <property type="match status" value="1"/>
</dbReference>
<feature type="compositionally biased region" description="Basic and acidic residues" evidence="7">
    <location>
        <begin position="323"/>
        <end position="333"/>
    </location>
</feature>
<dbReference type="CDD" id="cd04088">
    <property type="entry name" value="EFG_mtEFG_II"/>
    <property type="match status" value="1"/>
</dbReference>
<dbReference type="InterPro" id="IPR000640">
    <property type="entry name" value="EFG_V-like"/>
</dbReference>
<dbReference type="CDD" id="cd01886">
    <property type="entry name" value="EF-G"/>
    <property type="match status" value="1"/>
</dbReference>
<dbReference type="Gene3D" id="3.40.50.300">
    <property type="entry name" value="P-loop containing nucleotide triphosphate hydrolases"/>
    <property type="match status" value="1"/>
</dbReference>
<feature type="region of interest" description="Disordered" evidence="7">
    <location>
        <begin position="181"/>
        <end position="200"/>
    </location>
</feature>
<evidence type="ECO:0000256" key="3">
    <source>
        <dbReference type="ARBA" id="ARBA00022768"/>
    </source>
</evidence>
<dbReference type="Gene3D" id="3.30.70.870">
    <property type="entry name" value="Elongation Factor G (Translational Gtpase), domain 3"/>
    <property type="match status" value="1"/>
</dbReference>
<dbReference type="GO" id="GO:0003924">
    <property type="term" value="F:GTPase activity"/>
    <property type="evidence" value="ECO:0007669"/>
    <property type="project" value="UniProtKB-UniRule"/>
</dbReference>
<evidence type="ECO:0000256" key="1">
    <source>
        <dbReference type="ARBA" id="ARBA00005870"/>
    </source>
</evidence>
<dbReference type="InterPro" id="IPR004540">
    <property type="entry name" value="Transl_elong_EFG/EF2"/>
</dbReference>
<feature type="domain" description="Tr-type G" evidence="8">
    <location>
        <begin position="1"/>
        <end position="294"/>
    </location>
</feature>
<reference evidence="9" key="1">
    <citation type="submission" date="2013-10" db="EMBL/GenBank/DDBJ databases">
        <title>Genomic analysis of the causative agents of coccidiosis in chickens.</title>
        <authorList>
            <person name="Reid A.J."/>
            <person name="Blake D."/>
            <person name="Billington K."/>
            <person name="Browne H."/>
            <person name="Dunn M."/>
            <person name="Hung S."/>
            <person name="Kawahara F."/>
            <person name="Miranda-Saavedra D."/>
            <person name="Mourier T."/>
            <person name="Nagra H."/>
            <person name="Otto T.D."/>
            <person name="Rawlings N."/>
            <person name="Sanchez A."/>
            <person name="Sanders M."/>
            <person name="Subramaniam C."/>
            <person name="Tay Y."/>
            <person name="Dear P."/>
            <person name="Doerig C."/>
            <person name="Gruber A."/>
            <person name="Parkinson J."/>
            <person name="Shirley M."/>
            <person name="Wan K.L."/>
            <person name="Berriman M."/>
            <person name="Tomley F."/>
            <person name="Pain A."/>
        </authorList>
    </citation>
    <scope>NUCLEOTIDE SEQUENCE</scope>
    <source>
        <strain evidence="9">Houghton</strain>
    </source>
</reference>
<sequence>MAHIDAGKTTTTERILFFTGVSHKIGEVHDGEAAMDWMDQERERGITITAAATTCLWRGSFNNLDIHRINIIDTPGHVDFSVEVERSLRVLDGAVAVFDGVAGVEPQSEAVWRQGDRHGVPRLAYINKMDRLGADFFRCMQQIKDKLGGDPIPIQLPIGAEAGFQGVVDLVHNRALVWPGKRAKQQQQQQQQQQGEEEDDPMGIAFVEQPVPQYMQEEVERWRGELMARAAEASESLLEKYIDEGVLTPEDILLGIRSLTINSALVPVLCGSSLKNKGVQPLLDAVIHFLPSPLDLPPVQAMKPTNKHSRNSTTTTSSSSSSSKDDGGAECVELRSDGDGPLAALAFKISSDAFLGSQTFVRVYSGRMKTGDVVYNPRTGSKERLQRLVLIHSNSRRDVQQLQAGEIGAVLGPKSFITGDTLTREELPLLLESIKPPTPALSVALEGNNKQETDRLLRALHKYAREDPSLQVSVHPETKQILLTGMGELHLDITIDRLKREQGIVAKTGAPQVAYKETVAATATAKGRYVKQSGGRGQYGEVWLQIAPLPRGSGIEFIDASKGGVVPQQFIPAVEEGVREQLQRGLLANAAVIDVQVTLVDGSHHPVDSSEIAFKIAASLALKEAAKTARPILLEPLMLLQLTVPHEYVGDVVGFIASSRGTIQEMEDASTAAAAAAATAANRPSTAKHIAAHVPLAELSQYTTTLRSLTKGRAAANLNFIKYVEVPPHIQQEIVSQRTGTPSKPK</sequence>
<dbReference type="PANTHER" id="PTHR43261:SF1">
    <property type="entry name" value="RIBOSOME-RELEASING FACTOR 2, MITOCHONDRIAL"/>
    <property type="match status" value="1"/>
</dbReference>
<evidence type="ECO:0000313" key="10">
    <source>
        <dbReference type="Proteomes" id="UP000018050"/>
    </source>
</evidence>
<evidence type="ECO:0000256" key="4">
    <source>
        <dbReference type="ARBA" id="ARBA00022917"/>
    </source>
</evidence>
<dbReference type="PROSITE" id="PS51722">
    <property type="entry name" value="G_TR_2"/>
    <property type="match status" value="1"/>
</dbReference>
<dbReference type="NCBIfam" id="TIGR00231">
    <property type="entry name" value="small_GTP"/>
    <property type="match status" value="1"/>
</dbReference>
<organism evidence="9 10">
    <name type="scientific">Eimeria acervulina</name>
    <name type="common">Coccidian parasite</name>
    <dbReference type="NCBI Taxonomy" id="5801"/>
    <lineage>
        <taxon>Eukaryota</taxon>
        <taxon>Sar</taxon>
        <taxon>Alveolata</taxon>
        <taxon>Apicomplexa</taxon>
        <taxon>Conoidasida</taxon>
        <taxon>Coccidia</taxon>
        <taxon>Eucoccidiorida</taxon>
        <taxon>Eimeriorina</taxon>
        <taxon>Eimeriidae</taxon>
        <taxon>Eimeria</taxon>
    </lineage>
</organism>
<dbReference type="EMBL" id="HG672615">
    <property type="protein sequence ID" value="CDI82640.1"/>
    <property type="molecule type" value="Genomic_DNA"/>
</dbReference>
<dbReference type="GO" id="GO:0003746">
    <property type="term" value="F:translation elongation factor activity"/>
    <property type="evidence" value="ECO:0007669"/>
    <property type="project" value="UniProtKB-UniRule"/>
</dbReference>
<dbReference type="PRINTS" id="PR00315">
    <property type="entry name" value="ELONGATNFCT"/>
</dbReference>
<dbReference type="InterPro" id="IPR041095">
    <property type="entry name" value="EFG_II"/>
</dbReference>
<dbReference type="FunFam" id="3.40.50.300:FF:000029">
    <property type="entry name" value="Elongation factor G"/>
    <property type="match status" value="1"/>
</dbReference>
<evidence type="ECO:0000259" key="8">
    <source>
        <dbReference type="PROSITE" id="PS51722"/>
    </source>
</evidence>
<dbReference type="UniPathway" id="UPA00345"/>
<accession>U6GR25</accession>
<evidence type="ECO:0000256" key="5">
    <source>
        <dbReference type="ARBA" id="ARBA00023134"/>
    </source>
</evidence>
<keyword evidence="4 6" id="KW-0648">Protein biosynthesis</keyword>
<dbReference type="InterPro" id="IPR000795">
    <property type="entry name" value="T_Tr_GTP-bd_dom"/>
</dbReference>
<name>U6GR25_EIMAC</name>
<keyword evidence="6" id="KW-0496">Mitochondrion</keyword>
<evidence type="ECO:0000256" key="7">
    <source>
        <dbReference type="SAM" id="MobiDB-lite"/>
    </source>
</evidence>
<comment type="similarity">
    <text evidence="6">Belongs to the GTP-binding elongation factor family. EF-G/EF-2 subfamily.</text>
</comment>
<dbReference type="Pfam" id="PF14492">
    <property type="entry name" value="EFG_III"/>
    <property type="match status" value="1"/>
</dbReference>
<dbReference type="SMART" id="SM00889">
    <property type="entry name" value="EFG_IV"/>
    <property type="match status" value="1"/>
</dbReference>
<dbReference type="GO" id="GO:0005739">
    <property type="term" value="C:mitochondrion"/>
    <property type="evidence" value="ECO:0007669"/>
    <property type="project" value="UniProtKB-SubCell"/>
</dbReference>
<comment type="subcellular location">
    <subcellularLocation>
        <location evidence="6">Mitochondrion</location>
    </subcellularLocation>
</comment>
<dbReference type="HAMAP" id="MF_00054_B">
    <property type="entry name" value="EF_G_EF_2_B"/>
    <property type="match status" value="1"/>
</dbReference>
<dbReference type="NCBIfam" id="TIGR00484">
    <property type="entry name" value="EF-G"/>
    <property type="match status" value="1"/>
</dbReference>
<dbReference type="InterPro" id="IPR031157">
    <property type="entry name" value="G_TR_CS"/>
</dbReference>
<dbReference type="Proteomes" id="UP000018050">
    <property type="component" value="Unassembled WGS sequence"/>
</dbReference>
<dbReference type="InterPro" id="IPR014721">
    <property type="entry name" value="Ribsml_uS5_D2-typ_fold_subgr"/>
</dbReference>
<keyword evidence="10" id="KW-1185">Reference proteome</keyword>
<dbReference type="PROSITE" id="PS00301">
    <property type="entry name" value="G_TR_1"/>
    <property type="match status" value="1"/>
</dbReference>
<protein>
    <recommendedName>
        <fullName evidence="6">Elongation factor G, mitochondrial</fullName>
        <shortName evidence="6">EF-Gmt</shortName>
    </recommendedName>
    <alternativeName>
        <fullName evidence="6">Elongation factor G 1, mitochondrial</fullName>
        <shortName evidence="6">mEF-G 1</shortName>
    </alternativeName>
    <alternativeName>
        <fullName evidence="6">Elongation factor G1</fullName>
    </alternativeName>
</protein>
<gene>
    <name evidence="9" type="ORF">EAH_00029560</name>
</gene>
<dbReference type="FunFam" id="3.30.230.10:FF:000003">
    <property type="entry name" value="Elongation factor G"/>
    <property type="match status" value="1"/>
</dbReference>
<feature type="compositionally biased region" description="Low complexity" evidence="7">
    <location>
        <begin position="185"/>
        <end position="194"/>
    </location>
</feature>
<dbReference type="Pfam" id="PF22042">
    <property type="entry name" value="EF-G_D2"/>
    <property type="match status" value="1"/>
</dbReference>
<evidence type="ECO:0000313" key="9">
    <source>
        <dbReference type="EMBL" id="CDI82640.1"/>
    </source>
</evidence>
<dbReference type="SUPFAM" id="SSF54211">
    <property type="entry name" value="Ribosomal protein S5 domain 2-like"/>
    <property type="match status" value="1"/>
</dbReference>
<feature type="binding site" evidence="6">
    <location>
        <begin position="2"/>
        <end position="9"/>
    </location>
    <ligand>
        <name>GTP</name>
        <dbReference type="ChEBI" id="CHEBI:37565"/>
    </ligand>
</feature>
<dbReference type="InterPro" id="IPR009000">
    <property type="entry name" value="Transl_B-barrel_sf"/>
</dbReference>
<dbReference type="InterPro" id="IPR035649">
    <property type="entry name" value="EFG_V"/>
</dbReference>
<dbReference type="VEuPathDB" id="ToxoDB:EAH_00029560"/>
<dbReference type="InterPro" id="IPR027417">
    <property type="entry name" value="P-loop_NTPase"/>
</dbReference>
<dbReference type="InterPro" id="IPR005225">
    <property type="entry name" value="Small_GTP-bd"/>
</dbReference>
<dbReference type="SUPFAM" id="SSF50447">
    <property type="entry name" value="Translation proteins"/>
    <property type="match status" value="1"/>
</dbReference>
<proteinExistence type="inferred from homology"/>
<dbReference type="CDD" id="cd01434">
    <property type="entry name" value="EFG_mtEFG1_IV"/>
    <property type="match status" value="1"/>
</dbReference>
<evidence type="ECO:0000256" key="6">
    <source>
        <dbReference type="HAMAP-Rule" id="MF_03061"/>
    </source>
</evidence>
<dbReference type="OMA" id="MDDMVGG"/>
<dbReference type="InterPro" id="IPR005517">
    <property type="entry name" value="Transl_elong_EFG/EF2_IV"/>
</dbReference>
<dbReference type="CDD" id="cd03713">
    <property type="entry name" value="EFG_mtEFG_C"/>
    <property type="match status" value="1"/>
</dbReference>
<keyword evidence="3 6" id="KW-0251">Elongation factor</keyword>
<feature type="binding site" evidence="6">
    <location>
        <begin position="127"/>
        <end position="130"/>
    </location>
    <ligand>
        <name>GTP</name>
        <dbReference type="ChEBI" id="CHEBI:37565"/>
    </ligand>
</feature>
<reference evidence="9" key="2">
    <citation type="submission" date="2013-10" db="EMBL/GenBank/DDBJ databases">
        <authorList>
            <person name="Aslett M."/>
        </authorList>
    </citation>
    <scope>NUCLEOTIDE SEQUENCE</scope>
    <source>
        <strain evidence="9">Houghton</strain>
    </source>
</reference>
<dbReference type="InterPro" id="IPR047872">
    <property type="entry name" value="EFG_IV"/>
</dbReference>
<feature type="compositionally biased region" description="Low complexity" evidence="7">
    <location>
        <begin position="312"/>
        <end position="322"/>
    </location>
</feature>
<feature type="region of interest" description="Disordered" evidence="7">
    <location>
        <begin position="297"/>
        <end position="333"/>
    </location>
</feature>
<dbReference type="InterPro" id="IPR035647">
    <property type="entry name" value="EFG_III/V"/>
</dbReference>
<dbReference type="SMART" id="SM00838">
    <property type="entry name" value="EFG_C"/>
    <property type="match status" value="1"/>
</dbReference>
<dbReference type="AlphaFoldDB" id="U6GR25"/>
<feature type="binding site" evidence="6">
    <location>
        <begin position="73"/>
        <end position="77"/>
    </location>
    <ligand>
        <name>GTP</name>
        <dbReference type="ChEBI" id="CHEBI:37565"/>
    </ligand>
</feature>
<dbReference type="CDD" id="cd16262">
    <property type="entry name" value="EFG_III"/>
    <property type="match status" value="1"/>
</dbReference>
<dbReference type="GO" id="GO:0005525">
    <property type="term" value="F:GTP binding"/>
    <property type="evidence" value="ECO:0007669"/>
    <property type="project" value="UniProtKB-UniRule"/>
</dbReference>
<comment type="function">
    <text evidence="6">Mitochondrial GTPase that catalyzes the GTP-dependent ribosomal translocation step during translation elongation. During this step, the ribosome changes from the pre-translocational (PRE) to the post-translocational (POST) state as the newly formed A-site-bound peptidyl-tRNA and P-site-bound deacylated tRNA move to the P and E sites, respectively. Catalyzes the coordinated movement of the two tRNA molecules, the mRNA and conformational changes in the ribosome.</text>
</comment>
<dbReference type="Pfam" id="PF00679">
    <property type="entry name" value="EFG_C"/>
    <property type="match status" value="1"/>
</dbReference>
<dbReference type="InterPro" id="IPR020568">
    <property type="entry name" value="Ribosomal_Su5_D2-typ_SF"/>
</dbReference>
<dbReference type="GO" id="GO:0070125">
    <property type="term" value="P:mitochondrial translational elongation"/>
    <property type="evidence" value="ECO:0007669"/>
    <property type="project" value="UniProtKB-UniRule"/>
</dbReference>